<evidence type="ECO:0000313" key="1">
    <source>
        <dbReference type="EMBL" id="OWK68420.1"/>
    </source>
</evidence>
<reference evidence="1 2" key="1">
    <citation type="submission" date="2017-05" db="EMBL/GenBank/DDBJ databases">
        <title>Draft genome sequence of MDR A. baumannii AB360.</title>
        <authorList>
            <person name="Wareham D.W."/>
            <person name="Bean D.C."/>
        </authorList>
    </citation>
    <scope>NUCLEOTIDE SEQUENCE [LARGE SCALE GENOMIC DNA]</scope>
    <source>
        <strain evidence="1 2">AB360</strain>
    </source>
</reference>
<organism evidence="1 2">
    <name type="scientific">Acinetobacter baumannii</name>
    <dbReference type="NCBI Taxonomy" id="470"/>
    <lineage>
        <taxon>Bacteria</taxon>
        <taxon>Pseudomonadati</taxon>
        <taxon>Pseudomonadota</taxon>
        <taxon>Gammaproteobacteria</taxon>
        <taxon>Moraxellales</taxon>
        <taxon>Moraxellaceae</taxon>
        <taxon>Acinetobacter</taxon>
        <taxon>Acinetobacter calcoaceticus/baumannii complex</taxon>
    </lineage>
</organism>
<gene>
    <name evidence="1" type="ORF">CBE85_01385</name>
</gene>
<sequence>MFFDIISIYWRAMMRKKKFTKKRFYKRLEAQDLSDPISIIKFKAAFELMGKSSLRASSTFKTAAEQIQRISINLDEIISMKIANRAIVRAITEDRIRQIIYGN</sequence>
<accession>A0A854NDR9</accession>
<dbReference type="Proteomes" id="UP000197394">
    <property type="component" value="Unassembled WGS sequence"/>
</dbReference>
<proteinExistence type="predicted"/>
<comment type="caution">
    <text evidence="1">The sequence shown here is derived from an EMBL/GenBank/DDBJ whole genome shotgun (WGS) entry which is preliminary data.</text>
</comment>
<evidence type="ECO:0000313" key="2">
    <source>
        <dbReference type="Proteomes" id="UP000197394"/>
    </source>
</evidence>
<dbReference type="EMBL" id="NGKM01000001">
    <property type="protein sequence ID" value="OWK68420.1"/>
    <property type="molecule type" value="Genomic_DNA"/>
</dbReference>
<protein>
    <submittedName>
        <fullName evidence="1">Uncharacterized protein</fullName>
    </submittedName>
</protein>
<name>A0A854NDR9_ACIBA</name>
<dbReference type="AlphaFoldDB" id="A0A854NDR9"/>